<dbReference type="EMBL" id="OZ034820">
    <property type="protein sequence ID" value="CAL1400256.1"/>
    <property type="molecule type" value="Genomic_DNA"/>
</dbReference>
<organism evidence="2 3">
    <name type="scientific">Linum trigynum</name>
    <dbReference type="NCBI Taxonomy" id="586398"/>
    <lineage>
        <taxon>Eukaryota</taxon>
        <taxon>Viridiplantae</taxon>
        <taxon>Streptophyta</taxon>
        <taxon>Embryophyta</taxon>
        <taxon>Tracheophyta</taxon>
        <taxon>Spermatophyta</taxon>
        <taxon>Magnoliopsida</taxon>
        <taxon>eudicotyledons</taxon>
        <taxon>Gunneridae</taxon>
        <taxon>Pentapetalae</taxon>
        <taxon>rosids</taxon>
        <taxon>fabids</taxon>
        <taxon>Malpighiales</taxon>
        <taxon>Linaceae</taxon>
        <taxon>Linum</taxon>
    </lineage>
</organism>
<dbReference type="AlphaFoldDB" id="A0AAV2FPH6"/>
<proteinExistence type="predicted"/>
<evidence type="ECO:0000256" key="1">
    <source>
        <dbReference type="SAM" id="MobiDB-lite"/>
    </source>
</evidence>
<gene>
    <name evidence="2" type="ORF">LTRI10_LOCUS40397</name>
</gene>
<sequence>MCHSKLRRSRSIIVIDIGIRWSRRELVGKGSYDKVFNKIPRIPNSPLLVVKSADYEISKRGASDSGPFQTQSRNHRLTRSETEASFVH</sequence>
<keyword evidence="3" id="KW-1185">Reference proteome</keyword>
<reference evidence="2 3" key="1">
    <citation type="submission" date="2024-04" db="EMBL/GenBank/DDBJ databases">
        <authorList>
            <person name="Fracassetti M."/>
        </authorList>
    </citation>
    <scope>NUCLEOTIDE SEQUENCE [LARGE SCALE GENOMIC DNA]</scope>
</reference>
<dbReference type="Proteomes" id="UP001497516">
    <property type="component" value="Chromosome 7"/>
</dbReference>
<evidence type="ECO:0000313" key="3">
    <source>
        <dbReference type="Proteomes" id="UP001497516"/>
    </source>
</evidence>
<accession>A0AAV2FPH6</accession>
<feature type="region of interest" description="Disordered" evidence="1">
    <location>
        <begin position="59"/>
        <end position="88"/>
    </location>
</feature>
<evidence type="ECO:0000313" key="2">
    <source>
        <dbReference type="EMBL" id="CAL1400256.1"/>
    </source>
</evidence>
<name>A0AAV2FPH6_9ROSI</name>
<protein>
    <submittedName>
        <fullName evidence="2">Uncharacterized protein</fullName>
    </submittedName>
</protein>